<evidence type="ECO:0000313" key="1">
    <source>
        <dbReference type="EMBL" id="DAZ90795.1"/>
    </source>
</evidence>
<organism evidence="1">
    <name type="scientific">Ranunculus virus 1</name>
    <dbReference type="NCBI Taxonomy" id="2977983"/>
    <lineage>
        <taxon>Viruses</taxon>
        <taxon>Riboviria</taxon>
        <taxon>Orthornavirae</taxon>
        <taxon>Negarnaviricota</taxon>
        <taxon>Haploviricotina</taxon>
        <taxon>Monjiviricetes</taxon>
        <taxon>Mononegavirales</taxon>
        <taxon>Rhabdoviridae</taxon>
        <taxon>Betarhabdovirinae</taxon>
        <taxon>Varicosavirus</taxon>
        <taxon>Varicosavirus ranunculi</taxon>
    </lineage>
</organism>
<proteinExistence type="predicted"/>
<dbReference type="EMBL" id="BK061798">
    <property type="protein sequence ID" value="DAZ90795.1"/>
    <property type="molecule type" value="Viral_cRNA"/>
</dbReference>
<accession>A0A9N7AB42</accession>
<sequence>METKPSKQPYDPETSKIMSKRLDSIGSVLSTKVGEISLSDNDCRLKYLSDPNAPDEIPKEKVALSLHWQYKVKGTGTEIDLGSIGVGDFLKNLSWKSGSLSHPEIHILWKSHLPVDNYRSNFVTVKFYFDGTDDMDEGLISQCKFSSPMHAHMIFYPKHSISLGLHKKLPWKFSFEISNTSIREDYNAADIYIKLVGYNTPVSLFTNKGGVTLISLVPLSEKFSGITLTRPRVGSIWKTGQFSHGIRDKHVSEKILMLQNFGIDIEGMSMLGLLHKLLKETKKINLQNNVESQVVACNIALGLVKAK</sequence>
<protein>
    <submittedName>
        <fullName evidence="1">Protein 3</fullName>
    </submittedName>
</protein>
<name>A0A9N7AB42_9RHAB</name>
<reference evidence="1" key="1">
    <citation type="journal article" date="2022" name="bioRxiv">
        <title>Unlocking the hidden genetic diversity of varicosaviruses, the neglected plant rhabdoviruses.</title>
        <authorList>
            <person name="Bejerman N."/>
            <person name="Dietzgen R.G."/>
            <person name="Debat H."/>
        </authorList>
    </citation>
    <scope>NUCLEOTIDE SEQUENCE</scope>
</reference>